<organism evidence="4 5">
    <name type="scientific">Friedmanniomyces endolithicus</name>
    <dbReference type="NCBI Taxonomy" id="329885"/>
    <lineage>
        <taxon>Eukaryota</taxon>
        <taxon>Fungi</taxon>
        <taxon>Dikarya</taxon>
        <taxon>Ascomycota</taxon>
        <taxon>Pezizomycotina</taxon>
        <taxon>Dothideomycetes</taxon>
        <taxon>Dothideomycetidae</taxon>
        <taxon>Mycosphaerellales</taxon>
        <taxon>Teratosphaeriaceae</taxon>
        <taxon>Friedmanniomyces</taxon>
    </lineage>
</organism>
<dbReference type="AlphaFoldDB" id="A0AAN6KBT1"/>
<feature type="region of interest" description="Disordered" evidence="1">
    <location>
        <begin position="154"/>
        <end position="178"/>
    </location>
</feature>
<feature type="domain" description="PH" evidence="3">
    <location>
        <begin position="403"/>
        <end position="502"/>
    </location>
</feature>
<accession>A0AAN6KBT1</accession>
<comment type="caution">
    <text evidence="4">The sequence shown here is derived from an EMBL/GenBank/DDBJ whole genome shotgun (WGS) entry which is preliminary data.</text>
</comment>
<gene>
    <name evidence="4" type="ORF">LTR91_014708</name>
</gene>
<keyword evidence="5" id="KW-1185">Reference proteome</keyword>
<proteinExistence type="predicted"/>
<dbReference type="Pfam" id="PF23076">
    <property type="entry name" value="PH_FT_C"/>
    <property type="match status" value="1"/>
</dbReference>
<evidence type="ECO:0000256" key="1">
    <source>
        <dbReference type="SAM" id="MobiDB-lite"/>
    </source>
</evidence>
<reference evidence="4" key="1">
    <citation type="submission" date="2023-06" db="EMBL/GenBank/DDBJ databases">
        <title>Black Yeasts Isolated from many extreme environments.</title>
        <authorList>
            <person name="Coleine C."/>
            <person name="Stajich J.E."/>
            <person name="Selbmann L."/>
        </authorList>
    </citation>
    <scope>NUCLEOTIDE SEQUENCE</scope>
    <source>
        <strain evidence="4">CCFEE 5200</strain>
    </source>
</reference>
<dbReference type="Proteomes" id="UP001175353">
    <property type="component" value="Unassembled WGS sequence"/>
</dbReference>
<evidence type="ECO:0000259" key="2">
    <source>
        <dbReference type="Pfam" id="PF23074"/>
    </source>
</evidence>
<feature type="region of interest" description="Disordered" evidence="1">
    <location>
        <begin position="194"/>
        <end position="228"/>
    </location>
</feature>
<feature type="compositionally biased region" description="Low complexity" evidence="1">
    <location>
        <begin position="211"/>
        <end position="228"/>
    </location>
</feature>
<evidence type="ECO:0000259" key="3">
    <source>
        <dbReference type="Pfam" id="PF23076"/>
    </source>
</evidence>
<sequence length="557" mass="62764">MPERALITLAQDAEDASSGLRVFRDSLPRNATQITGVIGEFFAISATLRQLDSAEGDPRLQPSFYRIREDVGLLCRSLQTTVGDVFAMFARSRDRSRQMVWEDLQHKMNQDEGEGLLDRLRCYRGVLQALFDVVIGRRPSSLVELRRQLANLAAAQGVPSSSSGSSTPRPSMARPQSRIHDILTSPVAESVDWNYERPPPFAPDPPLQSPTFTSSSSATLHSSQTSYSNEHALPGTVGHWAQLIYNGTNPVTPFRHCLEDQSECYGIVDLTSIPRTAQDGFVLALELPFDSERLWVRIYWRPTDDRTRVLIMTKASNGLDRHYCVPLLSLKLMRNQTCLKLCRARQDGRYDLWAKLNFATYERMVLVYCTLAAMKRQDHRGVSHPMLLDAFELTTSDNLGEREYFAGAIEHGDMRHALRLFRDRASGGARLEASAKRGPMQDVPIWTAFVTKYADDRDWPQYEGRGVVSLAAVKPAPYVFLPRYEPARNRAGEYVLQFTTSEVDAIAEHHRRARRSLSISCVTQESNTISHHPGRLKSPSVLVQLPGFAQYADLHTR</sequence>
<evidence type="ECO:0000313" key="4">
    <source>
        <dbReference type="EMBL" id="KAK0973558.1"/>
    </source>
</evidence>
<dbReference type="InterPro" id="IPR057082">
    <property type="entry name" value="PH_C"/>
</dbReference>
<feature type="domain" description="PH" evidence="2">
    <location>
        <begin position="278"/>
        <end position="380"/>
    </location>
</feature>
<feature type="compositionally biased region" description="Low complexity" evidence="1">
    <location>
        <begin position="154"/>
        <end position="171"/>
    </location>
</feature>
<evidence type="ECO:0000313" key="5">
    <source>
        <dbReference type="Proteomes" id="UP001175353"/>
    </source>
</evidence>
<dbReference type="InterPro" id="IPR057081">
    <property type="entry name" value="PH_N"/>
</dbReference>
<name>A0AAN6KBT1_9PEZI</name>
<dbReference type="Pfam" id="PF23074">
    <property type="entry name" value="PH_FT_N"/>
    <property type="match status" value="1"/>
</dbReference>
<feature type="compositionally biased region" description="Pro residues" evidence="1">
    <location>
        <begin position="197"/>
        <end position="208"/>
    </location>
</feature>
<dbReference type="EMBL" id="JAUJLE010000160">
    <property type="protein sequence ID" value="KAK0973558.1"/>
    <property type="molecule type" value="Genomic_DNA"/>
</dbReference>
<protein>
    <submittedName>
        <fullName evidence="4">Uncharacterized protein</fullName>
    </submittedName>
</protein>